<name>A0A200R6A7_MACCD</name>
<keyword evidence="4" id="KW-0378">Hydrolase</keyword>
<dbReference type="GO" id="GO:0008033">
    <property type="term" value="P:tRNA processing"/>
    <property type="evidence" value="ECO:0007669"/>
    <property type="project" value="UniProtKB-KW"/>
</dbReference>
<comment type="caution">
    <text evidence="6">The sequence shown here is derived from an EMBL/GenBank/DDBJ whole genome shotgun (WGS) entry which is preliminary data.</text>
</comment>
<sequence length="700" mass="77152">MVFFDFNVPYLEAGGSEKPLPDNNARKNARLKIVVKAMELGYSGVAYNRSMKGVMSDSDRCTISLFPLSSLLKASPTLSVSVKFHRELLRVPLNSPFRQYTRLTVFVDNIVHAAALNSGNPVLKSYNLVAVKPLNQTVFDHACKVSEVDLIAIDFSEKLPFRLKLPMVKAAIKRGIYFEITYSHLISDVQSRRQMVTNAKLLVDWTRGKNLIFSSAASSANELRGPYDVANLSSLLGLTMERAKAAISKNCSSLIARALRRKQFYKEAIRVEGIPSGEQLDMKEPWFADCDSWDHISSGEGDLLLDDIAKFFSASSQVPKTSKSIDFASITEELPSHGMILKDWLPVGGDKLQPPDNTSSVLAAAEPIGSADMDEVFKHSNEPELVTLAGPLLLSCTPLKHQTSGCQGFMEPVSRADTPSLFTDPKQIETPSTCCEEPMSSNGLDAVPFAVETTPHDTPSQDRIASCDVDLILPDHVVAGLTPEKENGSSFVYDSNPRRPGGIVSVLSPKYHVSTIGDDPMSPMDTLELPTPSKEADLFSQSEVSERLNSVDEAFGVHDVNMEKCLTETEEREQIELVSAGCDMSIDIDLVRKEQIRQHSDGEVLLAEDKPLEAYTDMQEDVVLLADEVPPKNPLVELEEGSQEGIIGINSPTYNASKSGKGRFKHRTSLPAFPFPFKRILKPVAFKKKSQKLRNKIKML</sequence>
<dbReference type="OrthoDB" id="17948at2759"/>
<keyword evidence="7" id="KW-1185">Reference proteome</keyword>
<proteinExistence type="inferred from homology"/>
<evidence type="ECO:0000313" key="6">
    <source>
        <dbReference type="EMBL" id="OVA18225.1"/>
    </source>
</evidence>
<dbReference type="InterPro" id="IPR002738">
    <property type="entry name" value="RNase_P_p30"/>
</dbReference>
<dbReference type="GO" id="GO:0003723">
    <property type="term" value="F:RNA binding"/>
    <property type="evidence" value="ECO:0007669"/>
    <property type="project" value="TreeGrafter"/>
</dbReference>
<dbReference type="Proteomes" id="UP000195402">
    <property type="component" value="Unassembled WGS sequence"/>
</dbReference>
<comment type="similarity">
    <text evidence="2">Belongs to the eukaryotic/archaeal RNase P protein component 3 family.</text>
</comment>
<dbReference type="STRING" id="56857.A0A200R6A7"/>
<keyword evidence="3" id="KW-0819">tRNA processing</keyword>
<evidence type="ECO:0000256" key="3">
    <source>
        <dbReference type="ARBA" id="ARBA00022694"/>
    </source>
</evidence>
<evidence type="ECO:0000256" key="5">
    <source>
        <dbReference type="ARBA" id="ARBA00023242"/>
    </source>
</evidence>
<dbReference type="SUPFAM" id="SSF89550">
    <property type="entry name" value="PHP domain-like"/>
    <property type="match status" value="1"/>
</dbReference>
<dbReference type="Gene3D" id="3.20.20.140">
    <property type="entry name" value="Metal-dependent hydrolases"/>
    <property type="match status" value="1"/>
</dbReference>
<gene>
    <name evidence="6" type="ORF">BVC80_1835g657</name>
</gene>
<comment type="subcellular location">
    <subcellularLocation>
        <location evidence="1">Nucleus</location>
    </subcellularLocation>
</comment>
<dbReference type="PANTHER" id="PTHR13031:SF0">
    <property type="entry name" value="RIBONUCLEASE P PROTEIN SUBUNIT P30"/>
    <property type="match status" value="1"/>
</dbReference>
<protein>
    <submittedName>
        <fullName evidence="6">RNase P subunit p30</fullName>
    </submittedName>
</protein>
<dbReference type="EMBL" id="MVGT01000437">
    <property type="protein sequence ID" value="OVA18225.1"/>
    <property type="molecule type" value="Genomic_DNA"/>
</dbReference>
<evidence type="ECO:0000256" key="2">
    <source>
        <dbReference type="ARBA" id="ARBA00007331"/>
    </source>
</evidence>
<reference evidence="6 7" key="1">
    <citation type="journal article" date="2017" name="Mol. Plant">
        <title>The Genome of Medicinal Plant Macleaya cordata Provides New Insights into Benzylisoquinoline Alkaloids Metabolism.</title>
        <authorList>
            <person name="Liu X."/>
            <person name="Liu Y."/>
            <person name="Huang P."/>
            <person name="Ma Y."/>
            <person name="Qing Z."/>
            <person name="Tang Q."/>
            <person name="Cao H."/>
            <person name="Cheng P."/>
            <person name="Zheng Y."/>
            <person name="Yuan Z."/>
            <person name="Zhou Y."/>
            <person name="Liu J."/>
            <person name="Tang Z."/>
            <person name="Zhuo Y."/>
            <person name="Zhang Y."/>
            <person name="Yu L."/>
            <person name="Huang J."/>
            <person name="Yang P."/>
            <person name="Peng Q."/>
            <person name="Zhang J."/>
            <person name="Jiang W."/>
            <person name="Zhang Z."/>
            <person name="Lin K."/>
            <person name="Ro D.K."/>
            <person name="Chen X."/>
            <person name="Xiong X."/>
            <person name="Shang Y."/>
            <person name="Huang S."/>
            <person name="Zeng J."/>
        </authorList>
    </citation>
    <scope>NUCLEOTIDE SEQUENCE [LARGE SCALE GENOMIC DNA]</scope>
    <source>
        <strain evidence="7">cv. BLH2017</strain>
        <tissue evidence="6">Root</tissue>
    </source>
</reference>
<organism evidence="6 7">
    <name type="scientific">Macleaya cordata</name>
    <name type="common">Five-seeded plume-poppy</name>
    <name type="synonym">Bocconia cordata</name>
    <dbReference type="NCBI Taxonomy" id="56857"/>
    <lineage>
        <taxon>Eukaryota</taxon>
        <taxon>Viridiplantae</taxon>
        <taxon>Streptophyta</taxon>
        <taxon>Embryophyta</taxon>
        <taxon>Tracheophyta</taxon>
        <taxon>Spermatophyta</taxon>
        <taxon>Magnoliopsida</taxon>
        <taxon>Ranunculales</taxon>
        <taxon>Papaveraceae</taxon>
        <taxon>Papaveroideae</taxon>
        <taxon>Macleaya</taxon>
    </lineage>
</organism>
<evidence type="ECO:0000313" key="7">
    <source>
        <dbReference type="Proteomes" id="UP000195402"/>
    </source>
</evidence>
<dbReference type="FunFam" id="3.20.20.140:FF:000044">
    <property type="entry name" value="Polymerase/histidinol phosphatase-like protein"/>
    <property type="match status" value="1"/>
</dbReference>
<accession>A0A200R6A7</accession>
<dbReference type="InParanoid" id="A0A200R6A7"/>
<dbReference type="Pfam" id="PF01876">
    <property type="entry name" value="RNase_P_p30"/>
    <property type="match status" value="1"/>
</dbReference>
<dbReference type="InterPro" id="IPR016195">
    <property type="entry name" value="Pol/histidinol_Pase-like"/>
</dbReference>
<evidence type="ECO:0000256" key="4">
    <source>
        <dbReference type="ARBA" id="ARBA00022801"/>
    </source>
</evidence>
<dbReference type="GO" id="GO:0016787">
    <property type="term" value="F:hydrolase activity"/>
    <property type="evidence" value="ECO:0007669"/>
    <property type="project" value="UniProtKB-KW"/>
</dbReference>
<keyword evidence="5" id="KW-0539">Nucleus</keyword>
<dbReference type="GO" id="GO:0005655">
    <property type="term" value="C:nucleolar ribonuclease P complex"/>
    <property type="evidence" value="ECO:0007669"/>
    <property type="project" value="TreeGrafter"/>
</dbReference>
<dbReference type="AlphaFoldDB" id="A0A200R6A7"/>
<dbReference type="PANTHER" id="PTHR13031">
    <property type="entry name" value="RIBONUCLEASE P SUBUNIT P30"/>
    <property type="match status" value="1"/>
</dbReference>
<evidence type="ECO:0000256" key="1">
    <source>
        <dbReference type="ARBA" id="ARBA00004123"/>
    </source>
</evidence>
<dbReference type="OMA" id="FPFPFKR"/>